<evidence type="ECO:0000313" key="12">
    <source>
        <dbReference type="EMBL" id="MBS3651319.1"/>
    </source>
</evidence>
<dbReference type="FunFam" id="2.40.50.100:FF:000010">
    <property type="entry name" value="Acetyltransferase component of pyruvate dehydrogenase complex"/>
    <property type="match status" value="1"/>
</dbReference>
<evidence type="ECO:0000259" key="10">
    <source>
        <dbReference type="PROSITE" id="PS50968"/>
    </source>
</evidence>
<dbReference type="PROSITE" id="PS50968">
    <property type="entry name" value="BIOTINYL_LIPOYL"/>
    <property type="match status" value="1"/>
</dbReference>
<evidence type="ECO:0000256" key="2">
    <source>
        <dbReference type="ARBA" id="ARBA00011484"/>
    </source>
</evidence>
<name>A0A942I4D8_9HYPH</name>
<feature type="compositionally biased region" description="Polar residues" evidence="9">
    <location>
        <begin position="89"/>
        <end position="102"/>
    </location>
</feature>
<reference evidence="12" key="1">
    <citation type="submission" date="2021-04" db="EMBL/GenBank/DDBJ databases">
        <title>Pseudaminobacter soli sp. nov., isolated from paddy soil contaminated by heavy metals.</title>
        <authorList>
            <person name="Zhang K."/>
        </authorList>
    </citation>
    <scope>NUCLEOTIDE SEQUENCE</scope>
    <source>
        <strain evidence="12">19-2017</strain>
    </source>
</reference>
<dbReference type="InterPro" id="IPR000089">
    <property type="entry name" value="Biotin_lipoyl"/>
</dbReference>
<dbReference type="NCBIfam" id="TIGR01349">
    <property type="entry name" value="PDHac_trf_mito"/>
    <property type="match status" value="1"/>
</dbReference>
<comment type="catalytic activity">
    <reaction evidence="7 8">
        <text>N(6)-[(R)-dihydrolipoyl]-L-lysyl-[protein] + acetyl-CoA = N(6)-[(R)-S(8)-acetyldihydrolipoyl]-L-lysyl-[protein] + CoA</text>
        <dbReference type="Rhea" id="RHEA:17017"/>
        <dbReference type="Rhea" id="RHEA-COMP:10475"/>
        <dbReference type="Rhea" id="RHEA-COMP:10478"/>
        <dbReference type="ChEBI" id="CHEBI:57287"/>
        <dbReference type="ChEBI" id="CHEBI:57288"/>
        <dbReference type="ChEBI" id="CHEBI:83100"/>
        <dbReference type="ChEBI" id="CHEBI:83111"/>
        <dbReference type="EC" id="2.3.1.12"/>
    </reaction>
</comment>
<keyword evidence="13" id="KW-1185">Reference proteome</keyword>
<dbReference type="CDD" id="cd06849">
    <property type="entry name" value="lipoyl_domain"/>
    <property type="match status" value="1"/>
</dbReference>
<dbReference type="PANTHER" id="PTHR23151:SF90">
    <property type="entry name" value="DIHYDROLIPOYLLYSINE-RESIDUE ACETYLTRANSFERASE COMPONENT OF PYRUVATE DEHYDROGENASE COMPLEX, MITOCHONDRIAL-RELATED"/>
    <property type="match status" value="1"/>
</dbReference>
<dbReference type="InterPro" id="IPR004167">
    <property type="entry name" value="PSBD"/>
</dbReference>
<evidence type="ECO:0000256" key="3">
    <source>
        <dbReference type="ARBA" id="ARBA00022679"/>
    </source>
</evidence>
<feature type="region of interest" description="Disordered" evidence="9">
    <location>
        <begin position="86"/>
        <end position="155"/>
    </location>
</feature>
<dbReference type="GO" id="GO:0006086">
    <property type="term" value="P:pyruvate decarboxylation to acetyl-CoA"/>
    <property type="evidence" value="ECO:0007669"/>
    <property type="project" value="InterPro"/>
</dbReference>
<dbReference type="FunFam" id="3.30.559.10:FF:000003">
    <property type="entry name" value="Acetyltransferase component of pyruvate dehydrogenase complex"/>
    <property type="match status" value="1"/>
</dbReference>
<sequence>MPINITMPALSPTMEEGNLAKWLVKEGDKVAPGDVIAEIETDKATMEVEAVDEGTVAKIVVPAGTEGVKVNAVIAVLAGEGEDAGAAAKTQSPAPMSASTAAGSGKPTQEGALASSFPQKGNGQSTSERQSLPPSGVPAISPSNGEISQSPNGARAFASPLARRIAKEAGIDLSAVQGSGPHGRIVKADVEAAASGGVQPAARAPMHAPAAQPAAPAVAKTSDEAVLKLFEEGSYELVPHDNMRKTIARRLVEAKSTIPHFYLTLDCELDALLKLRSDLNAAAPIKKTDNGEQPAYKLSVNDMIIKAMALALMEVPDANASWTESATVKHRHADVGVAVSIPGGLITPIVRKAEQKTLSVISNEMKDLAARARNRKLKPEEYQGGTTAVSNLGMFGIKDFSAVINPPHATILAVGAGEQRPVVRNGEIKVATIMSVTLSTDHRVVDGALGAELLGAFKRIVENPFAMLV</sequence>
<dbReference type="InterPro" id="IPR011053">
    <property type="entry name" value="Single_hybrid_motif"/>
</dbReference>
<comment type="function">
    <text evidence="6">The pyruvate dehydrogenase complex catalyzes the overall conversion of pyruvate to acetyl-CoA and CO(2). It contains multiple copies of three enzymatic components: pyruvate dehydrogenase (E1), dihydrolipoamide acetyltransferase (E2) and lipoamide dehydrogenase (E3).</text>
</comment>
<feature type="domain" description="Lipoyl-binding" evidence="10">
    <location>
        <begin position="2"/>
        <end position="78"/>
    </location>
</feature>
<dbReference type="Gene3D" id="3.30.559.10">
    <property type="entry name" value="Chloramphenicol acetyltransferase-like domain"/>
    <property type="match status" value="1"/>
</dbReference>
<evidence type="ECO:0000256" key="8">
    <source>
        <dbReference type="RuleBase" id="RU361137"/>
    </source>
</evidence>
<evidence type="ECO:0000256" key="5">
    <source>
        <dbReference type="ARBA" id="ARBA00023315"/>
    </source>
</evidence>
<keyword evidence="5 8" id="KW-0012">Acyltransferase</keyword>
<comment type="similarity">
    <text evidence="1 8">Belongs to the 2-oxoacid dehydrogenase family.</text>
</comment>
<dbReference type="Pfam" id="PF00198">
    <property type="entry name" value="2-oxoacid_dh"/>
    <property type="match status" value="1"/>
</dbReference>
<keyword evidence="12" id="KW-0670">Pyruvate</keyword>
<comment type="subunit">
    <text evidence="2">Forms a 24-polypeptide structural core with octahedral symmetry.</text>
</comment>
<comment type="caution">
    <text evidence="12">The sequence shown here is derived from an EMBL/GenBank/DDBJ whole genome shotgun (WGS) entry which is preliminary data.</text>
</comment>
<evidence type="ECO:0000313" key="13">
    <source>
        <dbReference type="Proteomes" id="UP000680348"/>
    </source>
</evidence>
<evidence type="ECO:0000259" key="11">
    <source>
        <dbReference type="PROSITE" id="PS51826"/>
    </source>
</evidence>
<dbReference type="PANTHER" id="PTHR23151">
    <property type="entry name" value="DIHYDROLIPOAMIDE ACETYL/SUCCINYL-TRANSFERASE-RELATED"/>
    <property type="match status" value="1"/>
</dbReference>
<comment type="cofactor">
    <cofactor evidence="8">
        <name>(R)-lipoate</name>
        <dbReference type="ChEBI" id="CHEBI:83088"/>
    </cofactor>
    <text evidence="8">Binds 1 lipoyl cofactor covalently.</text>
</comment>
<evidence type="ECO:0000256" key="4">
    <source>
        <dbReference type="ARBA" id="ARBA00022823"/>
    </source>
</evidence>
<organism evidence="12 13">
    <name type="scientific">Pseudaminobacter soli</name>
    <name type="common">ex Zhang et al. 2022</name>
    <dbReference type="NCBI Taxonomy" id="2831468"/>
    <lineage>
        <taxon>Bacteria</taxon>
        <taxon>Pseudomonadati</taxon>
        <taxon>Pseudomonadota</taxon>
        <taxon>Alphaproteobacteria</taxon>
        <taxon>Hyphomicrobiales</taxon>
        <taxon>Phyllobacteriaceae</taxon>
        <taxon>Pseudaminobacter</taxon>
    </lineage>
</organism>
<dbReference type="EC" id="2.3.1.12" evidence="8"/>
<keyword evidence="4 8" id="KW-0450">Lipoyl</keyword>
<dbReference type="Proteomes" id="UP000680348">
    <property type="component" value="Unassembled WGS sequence"/>
</dbReference>
<dbReference type="Pfam" id="PF00364">
    <property type="entry name" value="Biotin_lipoyl"/>
    <property type="match status" value="1"/>
</dbReference>
<dbReference type="InterPro" id="IPR036625">
    <property type="entry name" value="E3-bd_dom_sf"/>
</dbReference>
<dbReference type="InterPro" id="IPR006257">
    <property type="entry name" value="LAT1"/>
</dbReference>
<dbReference type="PROSITE" id="PS00189">
    <property type="entry name" value="LIPOYL"/>
    <property type="match status" value="1"/>
</dbReference>
<dbReference type="InterPro" id="IPR003016">
    <property type="entry name" value="2-oxoA_DH_lipoyl-BS"/>
</dbReference>
<evidence type="ECO:0000256" key="7">
    <source>
        <dbReference type="ARBA" id="ARBA00048370"/>
    </source>
</evidence>
<accession>A0A942I4D8</accession>
<dbReference type="GO" id="GO:0045254">
    <property type="term" value="C:pyruvate dehydrogenase complex"/>
    <property type="evidence" value="ECO:0007669"/>
    <property type="project" value="UniProtKB-UniRule"/>
</dbReference>
<dbReference type="RefSeq" id="WP_188256881.1">
    <property type="nucleotide sequence ID" value="NZ_JABVCF010000013.1"/>
</dbReference>
<dbReference type="SUPFAM" id="SSF47005">
    <property type="entry name" value="Peripheral subunit-binding domain of 2-oxo acid dehydrogenase complex"/>
    <property type="match status" value="1"/>
</dbReference>
<dbReference type="EMBL" id="JAGWCR010000013">
    <property type="protein sequence ID" value="MBS3651319.1"/>
    <property type="molecule type" value="Genomic_DNA"/>
</dbReference>
<dbReference type="PROSITE" id="PS51826">
    <property type="entry name" value="PSBD"/>
    <property type="match status" value="1"/>
</dbReference>
<feature type="compositionally biased region" description="Polar residues" evidence="9">
    <location>
        <begin position="141"/>
        <end position="152"/>
    </location>
</feature>
<dbReference type="Gene3D" id="2.40.50.100">
    <property type="match status" value="1"/>
</dbReference>
<evidence type="ECO:0000256" key="6">
    <source>
        <dbReference type="ARBA" id="ARBA00025211"/>
    </source>
</evidence>
<feature type="domain" description="Peripheral subunit-binding (PSBD)" evidence="11">
    <location>
        <begin position="157"/>
        <end position="194"/>
    </location>
</feature>
<dbReference type="SUPFAM" id="SSF52777">
    <property type="entry name" value="CoA-dependent acyltransferases"/>
    <property type="match status" value="1"/>
</dbReference>
<dbReference type="SUPFAM" id="SSF51230">
    <property type="entry name" value="Single hybrid motif"/>
    <property type="match status" value="1"/>
</dbReference>
<dbReference type="InterPro" id="IPR045257">
    <property type="entry name" value="E2/Pdx1"/>
</dbReference>
<keyword evidence="3 8" id="KW-0808">Transferase</keyword>
<feature type="compositionally biased region" description="Polar residues" evidence="9">
    <location>
        <begin position="116"/>
        <end position="133"/>
    </location>
</feature>
<proteinExistence type="inferred from homology"/>
<protein>
    <recommendedName>
        <fullName evidence="8">Acetyltransferase component of pyruvate dehydrogenase complex</fullName>
        <ecNumber evidence="8">2.3.1.12</ecNumber>
    </recommendedName>
</protein>
<dbReference type="InterPro" id="IPR023213">
    <property type="entry name" value="CAT-like_dom_sf"/>
</dbReference>
<gene>
    <name evidence="12" type="ORF">KEU06_22145</name>
</gene>
<dbReference type="GO" id="GO:0004742">
    <property type="term" value="F:dihydrolipoyllysine-residue acetyltransferase activity"/>
    <property type="evidence" value="ECO:0007669"/>
    <property type="project" value="UniProtKB-UniRule"/>
</dbReference>
<evidence type="ECO:0000256" key="9">
    <source>
        <dbReference type="SAM" id="MobiDB-lite"/>
    </source>
</evidence>
<dbReference type="Pfam" id="PF02817">
    <property type="entry name" value="E3_binding"/>
    <property type="match status" value="1"/>
</dbReference>
<evidence type="ECO:0000256" key="1">
    <source>
        <dbReference type="ARBA" id="ARBA00007317"/>
    </source>
</evidence>
<dbReference type="Gene3D" id="4.10.320.10">
    <property type="entry name" value="E3-binding domain"/>
    <property type="match status" value="1"/>
</dbReference>
<dbReference type="InterPro" id="IPR001078">
    <property type="entry name" value="2-oxoacid_DH_actylTfrase"/>
</dbReference>
<dbReference type="AlphaFoldDB" id="A0A942I4D8"/>